<accession>A0ABU5C7G9</accession>
<evidence type="ECO:0000256" key="1">
    <source>
        <dbReference type="SAM" id="MobiDB-lite"/>
    </source>
</evidence>
<feature type="compositionally biased region" description="Basic and acidic residues" evidence="1">
    <location>
        <begin position="37"/>
        <end position="62"/>
    </location>
</feature>
<feature type="compositionally biased region" description="Basic and acidic residues" evidence="1">
    <location>
        <begin position="1"/>
        <end position="29"/>
    </location>
</feature>
<proteinExistence type="predicted"/>
<comment type="caution">
    <text evidence="2">The sequence shown here is derived from an EMBL/GenBank/DDBJ whole genome shotgun (WGS) entry which is preliminary data.</text>
</comment>
<evidence type="ECO:0000313" key="3">
    <source>
        <dbReference type="Proteomes" id="UP001281447"/>
    </source>
</evidence>
<sequence length="62" mass="7061">MISKQKKEETKQAEGKKAEGKSNETHDNDSVSPSKQSRNDQWQKKDGAERKLSSSINIEKKE</sequence>
<name>A0ABU5C7G9_9BACI</name>
<reference evidence="2 3" key="1">
    <citation type="submission" date="2023-10" db="EMBL/GenBank/DDBJ databases">
        <title>Virgibacillus halophilus 5B73C genome.</title>
        <authorList>
            <person name="Miliotis G."/>
            <person name="Sengupta P."/>
            <person name="Hameed A."/>
            <person name="Chuvochina M."/>
            <person name="Mcdonagh F."/>
            <person name="Simpson A.C."/>
            <person name="Singh N.K."/>
            <person name="Rekha P.D."/>
            <person name="Raman K."/>
            <person name="Hugenholtz P."/>
            <person name="Venkateswaran K."/>
        </authorList>
    </citation>
    <scope>NUCLEOTIDE SEQUENCE [LARGE SCALE GENOMIC DNA]</scope>
    <source>
        <strain evidence="2 3">5B73C</strain>
    </source>
</reference>
<organism evidence="2 3">
    <name type="scientific">Tigheibacillus halophilus</name>
    <dbReference type="NCBI Taxonomy" id="361280"/>
    <lineage>
        <taxon>Bacteria</taxon>
        <taxon>Bacillati</taxon>
        <taxon>Bacillota</taxon>
        <taxon>Bacilli</taxon>
        <taxon>Bacillales</taxon>
        <taxon>Bacillaceae</taxon>
        <taxon>Tigheibacillus</taxon>
    </lineage>
</organism>
<dbReference type="EMBL" id="JAWDIP010000003">
    <property type="protein sequence ID" value="MDY0394826.1"/>
    <property type="molecule type" value="Genomic_DNA"/>
</dbReference>
<gene>
    <name evidence="2" type="ORF">RWE15_10595</name>
</gene>
<feature type="region of interest" description="Disordered" evidence="1">
    <location>
        <begin position="1"/>
        <end position="62"/>
    </location>
</feature>
<keyword evidence="3" id="KW-1185">Reference proteome</keyword>
<protein>
    <submittedName>
        <fullName evidence="2">Uncharacterized protein</fullName>
    </submittedName>
</protein>
<dbReference type="Proteomes" id="UP001281447">
    <property type="component" value="Unassembled WGS sequence"/>
</dbReference>
<evidence type="ECO:0000313" key="2">
    <source>
        <dbReference type="EMBL" id="MDY0394826.1"/>
    </source>
</evidence>